<dbReference type="GO" id="GO:0005886">
    <property type="term" value="C:plasma membrane"/>
    <property type="evidence" value="ECO:0007669"/>
    <property type="project" value="TreeGrafter"/>
</dbReference>
<dbReference type="PANTHER" id="PTHR16092">
    <property type="entry name" value="SEC3/SYNTAXIN-RELATED"/>
    <property type="match status" value="1"/>
</dbReference>
<accession>A0A2P6TX98</accession>
<dbReference type="PANTHER" id="PTHR16092:SF14">
    <property type="entry name" value="EXOCYST COMPLEX COMPONENT 1 ISOFORM X1"/>
    <property type="match status" value="1"/>
</dbReference>
<feature type="compositionally biased region" description="Low complexity" evidence="6">
    <location>
        <begin position="368"/>
        <end position="395"/>
    </location>
</feature>
<organism evidence="9 10">
    <name type="scientific">Chlorella sorokiniana</name>
    <name type="common">Freshwater green alga</name>
    <dbReference type="NCBI Taxonomy" id="3076"/>
    <lineage>
        <taxon>Eukaryota</taxon>
        <taxon>Viridiplantae</taxon>
        <taxon>Chlorophyta</taxon>
        <taxon>core chlorophytes</taxon>
        <taxon>Trebouxiophyceae</taxon>
        <taxon>Chlorellales</taxon>
        <taxon>Chlorellaceae</taxon>
        <taxon>Chlorella clade</taxon>
        <taxon>Chlorella</taxon>
    </lineage>
</organism>
<dbReference type="Pfam" id="PF09763">
    <property type="entry name" value="Sec3_CC"/>
    <property type="match status" value="1"/>
</dbReference>
<dbReference type="GO" id="GO:0006887">
    <property type="term" value="P:exocytosis"/>
    <property type="evidence" value="ECO:0007669"/>
    <property type="project" value="UniProtKB-KW"/>
</dbReference>
<keyword evidence="10" id="KW-1185">Reference proteome</keyword>
<feature type="compositionally biased region" description="Acidic residues" evidence="6">
    <location>
        <begin position="873"/>
        <end position="888"/>
    </location>
</feature>
<dbReference type="STRING" id="3076.A0A2P6TX98"/>
<sequence>MAGPLAGLLKDLEADCFASSEQRVLAAFVVTKCDPAPQGSRVRRALPKSTGKPRVICLTAKRRSRKRGFKGTLHVCKLAQGRYQVRKSVKLKLLTRIEAYVDSPGQQEYFELAFAQRGFTSGEARLAFEVKDAATRLELLGTLFAFCRAHEKRVPQVNGIEVSELEASAAQYTSKQNAEAAVGQTGRALLQEAAVREEGAGQDEGVDVHPLWGQREDKQIQSLLEMVSVGAASMEELQQRLEAELAALEDASVHEILENGELVGRVLGELGGTLRLLDDLEENLAVFDARLRHMREDIAAIEDRNNQLELHSRNNQKLLVALEGLVGRLALSEGAERALGARAITTASLPAMVHAAWELHTRLLALTPSPDGNSGASAPGAAAAGTPATVPAAGGRSSGSGGDENRLPASMANMAAVASQRQRLHGLQRAFLDKATEYLQQEFGSVADGPLQRLAAAGGSGSLRLRPADHGALRRRAAELAPLLEVVGVLRPAAAVAPREAYCQAVNNLLRREAHQAAGEVRRMAAAADAGGGHEPDLFARAAATDSAGALERLSTRPSRSPGSLGSSYRDAGIVPIHEGYEALLECLVPILAEEAHQLVALAFPKALPQPPQQQQGAAAVAGGSSAAAPGGGSAGRHAAGSEAATHAQTDPGSAEVQGALSALLAGVGTELLGLIDSVRPQRLLLCLPMLAVTLVWKQRLAARGAEARPLVALLAQCEQRLTAMLTAYFSERAPAIQRYDARSSMPSMSGTNVKYQHVLPFIANFPAVAGRIEELLERWPPEAQQAQQQQAQQAQQQQQQQQQSTPPAAGAARPAAPGASSGRPPLPPSAAGRPPLVPSPFQSSPSSRQTPGWRGLAESSASEVSSLPLSSETEEVSEISYMETEDEASSRRTTDASADAESGAAAGAARAAAAGTPPAAQQAAGAGRQGPAAPGPGDVLRELVDGGYEAWVRAIMAAVETAGATDAKHGTRLRLENYAFLQLGLQALPLDSTPVLAAFAGQAAAAKDRAMAGYIEQQVDYFKFTRVLEFSRKLDETMAAGGSAEVHLQLQFQPAEVRQLLSSTTTGLDKKLVQVYQRVQKHLGASSAYLVDQVWDKLEGICLERWGRMEGQLAACYQGMQLRPPPSELRRWFRAARQAAG</sequence>
<evidence type="ECO:0000256" key="1">
    <source>
        <dbReference type="ARBA" id="ARBA00006518"/>
    </source>
</evidence>
<comment type="caution">
    <text evidence="9">The sequence shown here is derived from an EMBL/GenBank/DDBJ whole genome shotgun (WGS) entry which is preliminary data.</text>
</comment>
<dbReference type="GO" id="GO:0000145">
    <property type="term" value="C:exocyst"/>
    <property type="evidence" value="ECO:0007669"/>
    <property type="project" value="InterPro"/>
</dbReference>
<evidence type="ECO:0000259" key="8">
    <source>
        <dbReference type="Pfam" id="PF20654"/>
    </source>
</evidence>
<gene>
    <name evidence="9" type="ORF">C2E21_3014</name>
</gene>
<dbReference type="GO" id="GO:0005546">
    <property type="term" value="F:phosphatidylinositol-4,5-bisphosphate binding"/>
    <property type="evidence" value="ECO:0007669"/>
    <property type="project" value="TreeGrafter"/>
</dbReference>
<dbReference type="InterPro" id="IPR048628">
    <property type="entry name" value="Sec3_C"/>
</dbReference>
<feature type="compositionally biased region" description="Low complexity" evidence="6">
    <location>
        <begin position="636"/>
        <end position="645"/>
    </location>
</feature>
<feature type="compositionally biased region" description="Low complexity" evidence="6">
    <location>
        <begin position="784"/>
        <end position="848"/>
    </location>
</feature>
<feature type="compositionally biased region" description="Low complexity" evidence="6">
    <location>
        <begin position="858"/>
        <end position="872"/>
    </location>
</feature>
<evidence type="ECO:0000256" key="2">
    <source>
        <dbReference type="ARBA" id="ARBA00022448"/>
    </source>
</evidence>
<feature type="region of interest" description="Disordered" evidence="6">
    <location>
        <begin position="782"/>
        <end position="939"/>
    </location>
</feature>
<dbReference type="OrthoDB" id="27109at2759"/>
<evidence type="ECO:0000313" key="10">
    <source>
        <dbReference type="Proteomes" id="UP000239899"/>
    </source>
</evidence>
<evidence type="ECO:0000256" key="5">
    <source>
        <dbReference type="SAM" id="Coils"/>
    </source>
</evidence>
<dbReference type="InterPro" id="IPR019160">
    <property type="entry name" value="Sec3_CC"/>
</dbReference>
<evidence type="ECO:0000256" key="6">
    <source>
        <dbReference type="SAM" id="MobiDB-lite"/>
    </source>
</evidence>
<reference evidence="9 10" key="1">
    <citation type="journal article" date="2018" name="Plant J.">
        <title>Genome sequences of Chlorella sorokiniana UTEX 1602 and Micractinium conductrix SAG 241.80: implications to maltose excretion by a green alga.</title>
        <authorList>
            <person name="Arriola M.B."/>
            <person name="Velmurugan N."/>
            <person name="Zhang Y."/>
            <person name="Plunkett M.H."/>
            <person name="Hondzo H."/>
            <person name="Barney B.M."/>
        </authorList>
    </citation>
    <scope>NUCLEOTIDE SEQUENCE [LARGE SCALE GENOMIC DNA]</scope>
    <source>
        <strain evidence="10">UTEX 1602</strain>
    </source>
</reference>
<dbReference type="Pfam" id="PF20654">
    <property type="entry name" value="Sec3_C-term"/>
    <property type="match status" value="1"/>
</dbReference>
<feature type="region of interest" description="Disordered" evidence="6">
    <location>
        <begin position="368"/>
        <end position="407"/>
    </location>
</feature>
<feature type="compositionally biased region" description="Low complexity" evidence="6">
    <location>
        <begin position="612"/>
        <end position="629"/>
    </location>
</feature>
<feature type="compositionally biased region" description="Low complexity" evidence="6">
    <location>
        <begin position="896"/>
        <end position="938"/>
    </location>
</feature>
<keyword evidence="4 5" id="KW-0175">Coiled coil</keyword>
<evidence type="ECO:0000256" key="3">
    <source>
        <dbReference type="ARBA" id="ARBA00022483"/>
    </source>
</evidence>
<evidence type="ECO:0000256" key="4">
    <source>
        <dbReference type="ARBA" id="ARBA00023054"/>
    </source>
</evidence>
<comment type="similarity">
    <text evidence="1">Belongs to the SEC3 family.</text>
</comment>
<dbReference type="GO" id="GO:0006893">
    <property type="term" value="P:Golgi to plasma membrane transport"/>
    <property type="evidence" value="ECO:0007669"/>
    <property type="project" value="TreeGrafter"/>
</dbReference>
<feature type="domain" description="Exocyst complex component Sec3 coiled-coil" evidence="7">
    <location>
        <begin position="235"/>
        <end position="361"/>
    </location>
</feature>
<keyword evidence="2" id="KW-0813">Transport</keyword>
<dbReference type="AlphaFoldDB" id="A0A2P6TX98"/>
<feature type="coiled-coil region" evidence="5">
    <location>
        <begin position="231"/>
        <end position="311"/>
    </location>
</feature>
<proteinExistence type="inferred from homology"/>
<name>A0A2P6TX98_CHLSO</name>
<dbReference type="EMBL" id="LHPG02000005">
    <property type="protein sequence ID" value="PRW58682.1"/>
    <property type="molecule type" value="Genomic_DNA"/>
</dbReference>
<keyword evidence="3" id="KW-0268">Exocytosis</keyword>
<protein>
    <submittedName>
        <fullName evidence="9">Exocyst complex component SEC3A</fullName>
    </submittedName>
</protein>
<evidence type="ECO:0000313" key="9">
    <source>
        <dbReference type="EMBL" id="PRW58682.1"/>
    </source>
</evidence>
<feature type="domain" description="Exocyst complex component Sec3 C-terminal" evidence="8">
    <location>
        <begin position="942"/>
        <end position="1120"/>
    </location>
</feature>
<feature type="region of interest" description="Disordered" evidence="6">
    <location>
        <begin position="612"/>
        <end position="653"/>
    </location>
</feature>
<dbReference type="Proteomes" id="UP000239899">
    <property type="component" value="Unassembled WGS sequence"/>
</dbReference>
<evidence type="ECO:0000259" key="7">
    <source>
        <dbReference type="Pfam" id="PF09763"/>
    </source>
</evidence>